<dbReference type="EMBL" id="CM039174">
    <property type="protein sequence ID" value="KAH9751562.1"/>
    <property type="molecule type" value="Genomic_DNA"/>
</dbReference>
<gene>
    <name evidence="1" type="ORF">KPL71_014341</name>
</gene>
<evidence type="ECO:0000313" key="1">
    <source>
        <dbReference type="EMBL" id="KAH9751562.1"/>
    </source>
</evidence>
<sequence>MSMYLRVLGCRAYVSIPKDERSKFNDKAKECIFLGYAHEEFGYRLWDLVARKLTKSRDVVFLQDQTVGNAEKSDESQSSPKIPIIPTSVSPPIVHDDHGGVEEDNNDEAEYIVIIEGCEETCFNGVYLVDFTCYHPADSLRVPFSHFVEHFTTSNVFDKESLDFQEKVLEKSGIGDESCIPLNLHEMQPDVSLKRSREETEEVLCTIVKDLLSKHKINPKSIDILVTNCSIFCPTPSISSMIINKFGFRSNIKSINLSGMGCSAGILSISLVKDLLKVHKNSLALVLSMEAISSNGYTGSTKSMLISNTVFRMGGAAILLSNRQKDKHIAKYKLKHLVRTHMGYDDQAYSSVFQQQDKDGNVGVSISRSLLPVAARALRINISQLGPHVLPYSEQLKYLWSVVCKKSKTYVPNFKKAFEHFCIHAGGRAIIDAVEENLKLSKEDGEASRMTLYRFGNTSSSSYWYELCYLEAKGKVKKGDRVWQIAFGSGFKVNSAVWKCVSNLDPKERNAWSDRIHLYPVDI</sequence>
<protein>
    <submittedName>
        <fullName evidence="1">3-ketoacyl-CoA synthase 7</fullName>
    </submittedName>
</protein>
<dbReference type="Proteomes" id="UP000829398">
    <property type="component" value="Chromosome 5"/>
</dbReference>
<keyword evidence="2" id="KW-1185">Reference proteome</keyword>
<proteinExistence type="predicted"/>
<name>A0ACB8KAX2_CITSI</name>
<organism evidence="1 2">
    <name type="scientific">Citrus sinensis</name>
    <name type="common">Sweet orange</name>
    <name type="synonym">Citrus aurantium var. sinensis</name>
    <dbReference type="NCBI Taxonomy" id="2711"/>
    <lineage>
        <taxon>Eukaryota</taxon>
        <taxon>Viridiplantae</taxon>
        <taxon>Streptophyta</taxon>
        <taxon>Embryophyta</taxon>
        <taxon>Tracheophyta</taxon>
        <taxon>Spermatophyta</taxon>
        <taxon>Magnoliopsida</taxon>
        <taxon>eudicotyledons</taxon>
        <taxon>Gunneridae</taxon>
        <taxon>Pentapetalae</taxon>
        <taxon>rosids</taxon>
        <taxon>malvids</taxon>
        <taxon>Sapindales</taxon>
        <taxon>Rutaceae</taxon>
        <taxon>Aurantioideae</taxon>
        <taxon>Citrus</taxon>
    </lineage>
</organism>
<comment type="caution">
    <text evidence="1">The sequence shown here is derived from an EMBL/GenBank/DDBJ whole genome shotgun (WGS) entry which is preliminary data.</text>
</comment>
<accession>A0ACB8KAX2</accession>
<evidence type="ECO:0000313" key="2">
    <source>
        <dbReference type="Proteomes" id="UP000829398"/>
    </source>
</evidence>
<reference evidence="2" key="1">
    <citation type="journal article" date="2023" name="Hortic. Res.">
        <title>A chromosome-level phased genome enabling allele-level studies in sweet orange: a case study on citrus Huanglongbing tolerance.</title>
        <authorList>
            <person name="Wu B."/>
            <person name="Yu Q."/>
            <person name="Deng Z."/>
            <person name="Duan Y."/>
            <person name="Luo F."/>
            <person name="Gmitter F. Jr."/>
        </authorList>
    </citation>
    <scope>NUCLEOTIDE SEQUENCE [LARGE SCALE GENOMIC DNA]</scope>
    <source>
        <strain evidence="2">cv. Valencia</strain>
    </source>
</reference>